<feature type="binding site" evidence="9">
    <location>
        <position position="183"/>
    </location>
    <ligand>
        <name>Mg(2+)</name>
        <dbReference type="ChEBI" id="CHEBI:18420"/>
    </ligand>
</feature>
<keyword evidence="3 7" id="KW-0808">Transferase</keyword>
<dbReference type="GO" id="GO:0051301">
    <property type="term" value="P:cell division"/>
    <property type="evidence" value="ECO:0007669"/>
    <property type="project" value="UniProtKB-KW"/>
</dbReference>
<dbReference type="GO" id="GO:0008360">
    <property type="term" value="P:regulation of cell shape"/>
    <property type="evidence" value="ECO:0007669"/>
    <property type="project" value="UniProtKB-KW"/>
</dbReference>
<dbReference type="InterPro" id="IPR018480">
    <property type="entry name" value="PNAcMuramoyl-5peptid_Trfase_CS"/>
</dbReference>
<dbReference type="GO" id="GO:0008963">
    <property type="term" value="F:phospho-N-acetylmuramoyl-pentapeptide-transferase activity"/>
    <property type="evidence" value="ECO:0007669"/>
    <property type="project" value="UniProtKB-UniRule"/>
</dbReference>
<keyword evidence="6 7" id="KW-0472">Membrane</keyword>
<keyword evidence="7" id="KW-0573">Peptidoglycan synthesis</keyword>
<keyword evidence="7" id="KW-1003">Cell membrane</keyword>
<accession>A0A3M9M508</accession>
<evidence type="ECO:0000256" key="8">
    <source>
        <dbReference type="NCBIfam" id="TIGR00445"/>
    </source>
</evidence>
<feature type="transmembrane region" description="Helical" evidence="7">
    <location>
        <begin position="340"/>
        <end position="363"/>
    </location>
</feature>
<comment type="similarity">
    <text evidence="2 7">Belongs to the glycosyltransferase 4 family. MraY subfamily.</text>
</comment>
<dbReference type="GO" id="GO:0046872">
    <property type="term" value="F:metal ion binding"/>
    <property type="evidence" value="ECO:0007669"/>
    <property type="project" value="UniProtKB-KW"/>
</dbReference>
<dbReference type="RefSeq" id="WP_123272291.1">
    <property type="nucleotide sequence ID" value="NZ_RJJQ01000017.1"/>
</dbReference>
<dbReference type="InterPro" id="IPR000715">
    <property type="entry name" value="Glycosyl_transferase_4"/>
</dbReference>
<comment type="caution">
    <text evidence="10">The sequence shown here is derived from an EMBL/GenBank/DDBJ whole genome shotgun (WGS) entry which is preliminary data.</text>
</comment>
<evidence type="ECO:0000256" key="3">
    <source>
        <dbReference type="ARBA" id="ARBA00022679"/>
    </source>
</evidence>
<keyword evidence="7" id="KW-0133">Cell shape</keyword>
<feature type="transmembrane region" description="Helical" evidence="7">
    <location>
        <begin position="256"/>
        <end position="275"/>
    </location>
</feature>
<feature type="transmembrane region" description="Helical" evidence="7">
    <location>
        <begin position="78"/>
        <end position="96"/>
    </location>
</feature>
<comment type="function">
    <text evidence="7">Catalyzes the initial step of the lipid cycle reactions in the biosynthesis of the cell wall peptidoglycan: transfers peptidoglycan precursor phospho-MurNAc-pentapeptide from UDP-MurNAc-pentapeptide onto the lipid carrier undecaprenyl phosphate, yielding undecaprenyl-pyrophosphoryl-MurNAc-pentapeptide, known as lipid I.</text>
</comment>
<comment type="subcellular location">
    <subcellularLocation>
        <location evidence="7">Cell membrane</location>
        <topology evidence="7">Multi-pass membrane protein</topology>
    </subcellularLocation>
    <subcellularLocation>
        <location evidence="1">Membrane</location>
        <topology evidence="1">Multi-pass membrane protein</topology>
    </subcellularLocation>
</comment>
<dbReference type="PANTHER" id="PTHR22926:SF5">
    <property type="entry name" value="PHOSPHO-N-ACETYLMURAMOYL-PENTAPEPTIDE-TRANSFERASE HOMOLOG"/>
    <property type="match status" value="1"/>
</dbReference>
<dbReference type="AlphaFoldDB" id="A0A3M9M508"/>
<evidence type="ECO:0000256" key="1">
    <source>
        <dbReference type="ARBA" id="ARBA00004141"/>
    </source>
</evidence>
<protein>
    <recommendedName>
        <fullName evidence="7 8">Phospho-N-acetylmuramoyl-pentapeptide-transferase</fullName>
        <ecNumber evidence="7 8">2.7.8.13</ecNumber>
    </recommendedName>
    <alternativeName>
        <fullName evidence="7">UDP-MurNAc-pentapeptide phosphotransferase</fullName>
    </alternativeName>
</protein>
<dbReference type="OrthoDB" id="9805475at2"/>
<organism evidence="10 11">
    <name type="scientific">Flexivirga caeni</name>
    <dbReference type="NCBI Taxonomy" id="2294115"/>
    <lineage>
        <taxon>Bacteria</taxon>
        <taxon>Bacillati</taxon>
        <taxon>Actinomycetota</taxon>
        <taxon>Actinomycetes</taxon>
        <taxon>Micrococcales</taxon>
        <taxon>Dermacoccaceae</taxon>
        <taxon>Flexivirga</taxon>
    </lineage>
</organism>
<keyword evidence="4 7" id="KW-0812">Transmembrane</keyword>
<keyword evidence="7 9" id="KW-0479">Metal-binding</keyword>
<evidence type="ECO:0000256" key="5">
    <source>
        <dbReference type="ARBA" id="ARBA00022989"/>
    </source>
</evidence>
<dbReference type="GO" id="GO:0005886">
    <property type="term" value="C:plasma membrane"/>
    <property type="evidence" value="ECO:0007669"/>
    <property type="project" value="UniProtKB-SubCell"/>
</dbReference>
<evidence type="ECO:0000256" key="2">
    <source>
        <dbReference type="ARBA" id="ARBA00005583"/>
    </source>
</evidence>
<evidence type="ECO:0000256" key="4">
    <source>
        <dbReference type="ARBA" id="ARBA00022692"/>
    </source>
</evidence>
<evidence type="ECO:0000313" key="11">
    <source>
        <dbReference type="Proteomes" id="UP000271678"/>
    </source>
</evidence>
<feature type="transmembrane region" description="Helical" evidence="7">
    <location>
        <begin position="155"/>
        <end position="173"/>
    </location>
</feature>
<evidence type="ECO:0000256" key="7">
    <source>
        <dbReference type="HAMAP-Rule" id="MF_00038"/>
    </source>
</evidence>
<keyword evidence="5 7" id="KW-1133">Transmembrane helix</keyword>
<gene>
    <name evidence="7" type="primary">mraY</name>
    <name evidence="10" type="ORF">EFY87_14955</name>
</gene>
<comment type="pathway">
    <text evidence="7">Cell wall biogenesis; peptidoglycan biosynthesis.</text>
</comment>
<keyword evidence="7" id="KW-0131">Cell cycle</keyword>
<feature type="transmembrane region" description="Helical" evidence="7">
    <location>
        <begin position="193"/>
        <end position="211"/>
    </location>
</feature>
<keyword evidence="11" id="KW-1185">Reference proteome</keyword>
<sequence>MKLVLIGALVALIVGLVGTRYFISLARAKGWGQFVRDDGPTSHHTKRGTPQMGGVVIIAGSVLGYVLAHLFTWDPPTASGMLVLFLMVGLGFVGWLDDWLKISHQRSLGLTSVQKLGGQTVVAVIFAILATKFSRGGVSPASYRISFVRDTWINLAFHGTVLGVILFVIWANIMIAGTSNGVNLTDGLDGQATGASVMVFGAYVLISVWQFNQNCQFHHVAKCYNVRDPLDLAVVAACVMGACFGFLWWNASPAKIFMGDTGSLGLGGALAGLAITTRTELLVVIIGGLFVLETVSVMLQVSYFKLTKRSNGGVGKRLFRMTPIHHHFEMLGWEQVTVTIRFWIICGLCVAAGLAIFYAEWVVGGVV</sequence>
<dbReference type="PANTHER" id="PTHR22926">
    <property type="entry name" value="PHOSPHO-N-ACETYLMURAMOYL-PENTAPEPTIDE-TRANSFERASE"/>
    <property type="match status" value="1"/>
</dbReference>
<dbReference type="GO" id="GO:0051992">
    <property type="term" value="F:UDP-N-acetylmuramoyl-L-alanyl-D-glutamyl-meso-2,6-diaminopimelyl-D-alanyl-D-alanine:undecaprenyl-phosphate transferase activity"/>
    <property type="evidence" value="ECO:0007669"/>
    <property type="project" value="RHEA"/>
</dbReference>
<feature type="transmembrane region" description="Helical" evidence="7">
    <location>
        <begin position="52"/>
        <end position="71"/>
    </location>
</feature>
<reference evidence="10 11" key="1">
    <citation type="submission" date="2018-11" db="EMBL/GenBank/DDBJ databases">
        <title>Draft genome of Simplicispira Flexivirga sp. BO-16.</title>
        <authorList>
            <person name="Im W.T."/>
        </authorList>
    </citation>
    <scope>NUCLEOTIDE SEQUENCE [LARGE SCALE GENOMIC DNA]</scope>
    <source>
        <strain evidence="10 11">BO-16</strain>
    </source>
</reference>
<dbReference type="InterPro" id="IPR003524">
    <property type="entry name" value="PNAcMuramoyl-5peptid_Trfase"/>
</dbReference>
<feature type="transmembrane region" description="Helical" evidence="7">
    <location>
        <begin position="282"/>
        <end position="303"/>
    </location>
</feature>
<keyword evidence="7" id="KW-0132">Cell division</keyword>
<dbReference type="Pfam" id="PF00953">
    <property type="entry name" value="Glycos_transf_4"/>
    <property type="match status" value="1"/>
</dbReference>
<dbReference type="GO" id="GO:0009252">
    <property type="term" value="P:peptidoglycan biosynthetic process"/>
    <property type="evidence" value="ECO:0007669"/>
    <property type="project" value="UniProtKB-UniRule"/>
</dbReference>
<dbReference type="EC" id="2.7.8.13" evidence="7 8"/>
<evidence type="ECO:0000313" key="10">
    <source>
        <dbReference type="EMBL" id="RNI20255.1"/>
    </source>
</evidence>
<evidence type="ECO:0000256" key="9">
    <source>
        <dbReference type="PIRSR" id="PIRSR600715-1"/>
    </source>
</evidence>
<keyword evidence="7" id="KW-0961">Cell wall biogenesis/degradation</keyword>
<dbReference type="Pfam" id="PF10555">
    <property type="entry name" value="MraY_sig1"/>
    <property type="match status" value="1"/>
</dbReference>
<keyword evidence="7 9" id="KW-0460">Magnesium</keyword>
<dbReference type="UniPathway" id="UPA00219"/>
<dbReference type="Proteomes" id="UP000271678">
    <property type="component" value="Unassembled WGS sequence"/>
</dbReference>
<evidence type="ECO:0000256" key="6">
    <source>
        <dbReference type="ARBA" id="ARBA00023136"/>
    </source>
</evidence>
<comment type="cofactor">
    <cofactor evidence="7 9">
        <name>Mg(2+)</name>
        <dbReference type="ChEBI" id="CHEBI:18420"/>
    </cofactor>
</comment>
<feature type="transmembrane region" description="Helical" evidence="7">
    <location>
        <begin position="232"/>
        <end position="250"/>
    </location>
</feature>
<dbReference type="GO" id="GO:0071555">
    <property type="term" value="P:cell wall organization"/>
    <property type="evidence" value="ECO:0007669"/>
    <property type="project" value="UniProtKB-KW"/>
</dbReference>
<dbReference type="NCBIfam" id="TIGR00445">
    <property type="entry name" value="mraY"/>
    <property type="match status" value="1"/>
</dbReference>
<dbReference type="CDD" id="cd06852">
    <property type="entry name" value="GT_MraY"/>
    <property type="match status" value="1"/>
</dbReference>
<proteinExistence type="inferred from homology"/>
<dbReference type="EMBL" id="RJJQ01000017">
    <property type="protein sequence ID" value="RNI20255.1"/>
    <property type="molecule type" value="Genomic_DNA"/>
</dbReference>
<feature type="binding site" evidence="9">
    <location>
        <position position="260"/>
    </location>
    <ligand>
        <name>Mg(2+)</name>
        <dbReference type="ChEBI" id="CHEBI:18420"/>
    </ligand>
</feature>
<dbReference type="HAMAP" id="MF_00038">
    <property type="entry name" value="MraY"/>
    <property type="match status" value="1"/>
</dbReference>
<comment type="catalytic activity">
    <reaction evidence="7">
        <text>UDP-N-acetyl-alpha-D-muramoyl-L-alanyl-gamma-D-glutamyl-meso-2,6-diaminopimeloyl-D-alanyl-D-alanine + di-trans,octa-cis-undecaprenyl phosphate = di-trans,octa-cis-undecaprenyl diphospho-N-acetyl-alpha-D-muramoyl-L-alanyl-D-glutamyl-meso-2,6-diaminopimeloyl-D-alanyl-D-alanine + UMP</text>
        <dbReference type="Rhea" id="RHEA:28386"/>
        <dbReference type="ChEBI" id="CHEBI:57865"/>
        <dbReference type="ChEBI" id="CHEBI:60392"/>
        <dbReference type="ChEBI" id="CHEBI:61386"/>
        <dbReference type="ChEBI" id="CHEBI:61387"/>
        <dbReference type="EC" id="2.7.8.13"/>
    </reaction>
</comment>
<name>A0A3M9M508_9MICO</name>